<gene>
    <name evidence="2" type="ORF">Micbo1qcDRAFT_197912</name>
</gene>
<evidence type="ECO:0000313" key="2">
    <source>
        <dbReference type="EMBL" id="KXJ87326.1"/>
    </source>
</evidence>
<dbReference type="OrthoDB" id="5291055at2759"/>
<dbReference type="Proteomes" id="UP000070501">
    <property type="component" value="Unassembled WGS sequence"/>
</dbReference>
<keyword evidence="3" id="KW-1185">Reference proteome</keyword>
<dbReference type="EMBL" id="KQ964263">
    <property type="protein sequence ID" value="KXJ87326.1"/>
    <property type="molecule type" value="Genomic_DNA"/>
</dbReference>
<dbReference type="AlphaFoldDB" id="A0A136IR19"/>
<organism evidence="2 3">
    <name type="scientific">Microdochium bolleyi</name>
    <dbReference type="NCBI Taxonomy" id="196109"/>
    <lineage>
        <taxon>Eukaryota</taxon>
        <taxon>Fungi</taxon>
        <taxon>Dikarya</taxon>
        <taxon>Ascomycota</taxon>
        <taxon>Pezizomycotina</taxon>
        <taxon>Sordariomycetes</taxon>
        <taxon>Xylariomycetidae</taxon>
        <taxon>Xylariales</taxon>
        <taxon>Microdochiaceae</taxon>
        <taxon>Microdochium</taxon>
    </lineage>
</organism>
<feature type="region of interest" description="Disordered" evidence="1">
    <location>
        <begin position="1"/>
        <end position="56"/>
    </location>
</feature>
<name>A0A136IR19_9PEZI</name>
<reference evidence="3" key="1">
    <citation type="submission" date="2016-02" db="EMBL/GenBank/DDBJ databases">
        <title>Draft genome sequence of Microdochium bolleyi, a fungal endophyte of beachgrass.</title>
        <authorList>
            <consortium name="DOE Joint Genome Institute"/>
            <person name="David A.S."/>
            <person name="May G."/>
            <person name="Haridas S."/>
            <person name="Lim J."/>
            <person name="Wang M."/>
            <person name="Labutti K."/>
            <person name="Lipzen A."/>
            <person name="Barry K."/>
            <person name="Grigoriev I.V."/>
        </authorList>
    </citation>
    <scope>NUCLEOTIDE SEQUENCE [LARGE SCALE GENOMIC DNA]</scope>
    <source>
        <strain evidence="3">J235TASD1</strain>
    </source>
</reference>
<dbReference type="InParanoid" id="A0A136IR19"/>
<evidence type="ECO:0000256" key="1">
    <source>
        <dbReference type="SAM" id="MobiDB-lite"/>
    </source>
</evidence>
<dbReference type="InterPro" id="IPR022025">
    <property type="entry name" value="Amidoligase_2"/>
</dbReference>
<feature type="compositionally biased region" description="Pro residues" evidence="1">
    <location>
        <begin position="25"/>
        <end position="56"/>
    </location>
</feature>
<sequence>MGLFDRKKSPAKQGRPVAGRQTNQPAPPPPAPPLPPPLRYPPPPPPSSRVSPPPRPVARGVIGIGIETEFLLGPHPHRPRMESLVENLTVSRPHSTWKLVDDPTVGTNSIPWGVEMVSPMFQLAQSSGWRETITDTWETLDAHYIVSGGENCSTHVHMSIGGYYSVLQLKRLAQAIIHFEPAFEAILPRDRRGNEYARSNWIDNDYFGRKGLSRPQAVARIEQCRTIDEIIELMNPKGSRYFGWNFQALKKYETVEFRRGPVSTTVNDVFKWIALASSFLRAAIEMDSAEKICATAPTVGGLGTFVYYGARHDPQDGRYLQLLLAGRHAGDRMDPIAVGKLSPEKRKKLERKMEIDRRCNPMVDNIIAAQEGRA</sequence>
<dbReference type="PANTHER" id="PTHR36847">
    <property type="entry name" value="AMIDOLIGASE ENZYME"/>
    <property type="match status" value="1"/>
</dbReference>
<proteinExistence type="predicted"/>
<accession>A0A136IR19</accession>
<dbReference type="Pfam" id="PF12224">
    <property type="entry name" value="Amidoligase_2"/>
    <property type="match status" value="1"/>
</dbReference>
<protein>
    <recommendedName>
        <fullName evidence="4">Amidoligase enzyme-domain-containing protein</fullName>
    </recommendedName>
</protein>
<dbReference type="STRING" id="196109.A0A136IR19"/>
<evidence type="ECO:0000313" key="3">
    <source>
        <dbReference type="Proteomes" id="UP000070501"/>
    </source>
</evidence>
<dbReference type="PANTHER" id="PTHR36847:SF1">
    <property type="entry name" value="AMIDOLIGASE ENZYME"/>
    <property type="match status" value="1"/>
</dbReference>
<evidence type="ECO:0008006" key="4">
    <source>
        <dbReference type="Google" id="ProtNLM"/>
    </source>
</evidence>